<keyword evidence="5" id="KW-1185">Reference proteome</keyword>
<reference evidence="4 5" key="1">
    <citation type="journal article" date="2023" name="Hortic Res">
        <title>Pangenome of water caltrop reveals structural variations and asymmetric subgenome divergence after allopolyploidization.</title>
        <authorList>
            <person name="Zhang X."/>
            <person name="Chen Y."/>
            <person name="Wang L."/>
            <person name="Yuan Y."/>
            <person name="Fang M."/>
            <person name="Shi L."/>
            <person name="Lu R."/>
            <person name="Comes H.P."/>
            <person name="Ma Y."/>
            <person name="Chen Y."/>
            <person name="Huang G."/>
            <person name="Zhou Y."/>
            <person name="Zheng Z."/>
            <person name="Qiu Y."/>
        </authorList>
    </citation>
    <scope>NUCLEOTIDE SEQUENCE [LARGE SCALE GENOMIC DNA]</scope>
    <source>
        <strain evidence="4">F231</strain>
    </source>
</reference>
<feature type="domain" description="NPH3" evidence="3">
    <location>
        <begin position="1"/>
        <end position="103"/>
    </location>
</feature>
<name>A0AAN7LSS8_TRANT</name>
<organism evidence="4 5">
    <name type="scientific">Trapa natans</name>
    <name type="common">Water chestnut</name>
    <dbReference type="NCBI Taxonomy" id="22666"/>
    <lineage>
        <taxon>Eukaryota</taxon>
        <taxon>Viridiplantae</taxon>
        <taxon>Streptophyta</taxon>
        <taxon>Embryophyta</taxon>
        <taxon>Tracheophyta</taxon>
        <taxon>Spermatophyta</taxon>
        <taxon>Magnoliopsida</taxon>
        <taxon>eudicotyledons</taxon>
        <taxon>Gunneridae</taxon>
        <taxon>Pentapetalae</taxon>
        <taxon>rosids</taxon>
        <taxon>malvids</taxon>
        <taxon>Myrtales</taxon>
        <taxon>Lythraceae</taxon>
        <taxon>Trapa</taxon>
    </lineage>
</organism>
<dbReference type="EMBL" id="JAXQNO010000008">
    <property type="protein sequence ID" value="KAK4791876.1"/>
    <property type="molecule type" value="Genomic_DNA"/>
</dbReference>
<keyword evidence="1" id="KW-0833">Ubl conjugation pathway</keyword>
<protein>
    <recommendedName>
        <fullName evidence="3">NPH3 domain-containing protein</fullName>
    </recommendedName>
</protein>
<evidence type="ECO:0000256" key="1">
    <source>
        <dbReference type="ARBA" id="ARBA00022786"/>
    </source>
</evidence>
<dbReference type="InterPro" id="IPR027356">
    <property type="entry name" value="NPH3_dom"/>
</dbReference>
<dbReference type="InterPro" id="IPR043454">
    <property type="entry name" value="NPH3/RPT2-like"/>
</dbReference>
<sequence length="129" mass="15184">MLDGLVNRPWSCELANEIVRRGIWIKDLISLPFEFFKRIDGSERRECMKEISSPRNVARRKQGVICKYLSCQKLSREVCIEAVQNQLMPLRLILEALLVQQLNTQQALKELLRVLVHQRCRVLRKLIEL</sequence>
<gene>
    <name evidence="4" type="ORF">SAY86_022311</name>
</gene>
<evidence type="ECO:0000313" key="5">
    <source>
        <dbReference type="Proteomes" id="UP001346149"/>
    </source>
</evidence>
<evidence type="ECO:0000313" key="4">
    <source>
        <dbReference type="EMBL" id="KAK4791876.1"/>
    </source>
</evidence>
<dbReference type="PROSITE" id="PS51649">
    <property type="entry name" value="NPH3"/>
    <property type="match status" value="1"/>
</dbReference>
<dbReference type="PANTHER" id="PTHR32370">
    <property type="entry name" value="OS12G0117600 PROTEIN"/>
    <property type="match status" value="1"/>
</dbReference>
<dbReference type="AlphaFoldDB" id="A0AAN7LSS8"/>
<accession>A0AAN7LSS8</accession>
<evidence type="ECO:0000259" key="3">
    <source>
        <dbReference type="PROSITE" id="PS51649"/>
    </source>
</evidence>
<comment type="caution">
    <text evidence="4">The sequence shown here is derived from an EMBL/GenBank/DDBJ whole genome shotgun (WGS) entry which is preliminary data.</text>
</comment>
<dbReference type="Proteomes" id="UP001346149">
    <property type="component" value="Unassembled WGS sequence"/>
</dbReference>
<comment type="similarity">
    <text evidence="2">Belongs to the NPH3 family.</text>
</comment>
<evidence type="ECO:0000256" key="2">
    <source>
        <dbReference type="PROSITE-ProRule" id="PRU00982"/>
    </source>
</evidence>
<proteinExistence type="inferred from homology"/>